<sequence>MTKISSSIEARKLKRKTHQRVFQLWTVDWIKSYECGLSDESRRIKMFSMQ</sequence>
<evidence type="ECO:0000313" key="1">
    <source>
        <dbReference type="EMBL" id="EZA53579.1"/>
    </source>
</evidence>
<protein>
    <submittedName>
        <fullName evidence="1">Uncharacterized protein</fullName>
    </submittedName>
</protein>
<dbReference type="Proteomes" id="UP000053097">
    <property type="component" value="Unassembled WGS sequence"/>
</dbReference>
<organism evidence="1 2">
    <name type="scientific">Ooceraea biroi</name>
    <name type="common">Clonal raider ant</name>
    <name type="synonym">Cerapachys biroi</name>
    <dbReference type="NCBI Taxonomy" id="2015173"/>
    <lineage>
        <taxon>Eukaryota</taxon>
        <taxon>Metazoa</taxon>
        <taxon>Ecdysozoa</taxon>
        <taxon>Arthropoda</taxon>
        <taxon>Hexapoda</taxon>
        <taxon>Insecta</taxon>
        <taxon>Pterygota</taxon>
        <taxon>Neoptera</taxon>
        <taxon>Endopterygota</taxon>
        <taxon>Hymenoptera</taxon>
        <taxon>Apocrita</taxon>
        <taxon>Aculeata</taxon>
        <taxon>Formicoidea</taxon>
        <taxon>Formicidae</taxon>
        <taxon>Dorylinae</taxon>
        <taxon>Ooceraea</taxon>
    </lineage>
</organism>
<evidence type="ECO:0000313" key="2">
    <source>
        <dbReference type="Proteomes" id="UP000053097"/>
    </source>
</evidence>
<proteinExistence type="predicted"/>
<dbReference type="EMBL" id="KK107279">
    <property type="protein sequence ID" value="EZA53579.1"/>
    <property type="molecule type" value="Genomic_DNA"/>
</dbReference>
<name>A0A026WEX1_OOCBI</name>
<keyword evidence="2" id="KW-1185">Reference proteome</keyword>
<gene>
    <name evidence="1" type="ORF">X777_06935</name>
</gene>
<reference evidence="1 2" key="1">
    <citation type="journal article" date="2014" name="Curr. Biol.">
        <title>The genome of the clonal raider ant Cerapachys biroi.</title>
        <authorList>
            <person name="Oxley P.R."/>
            <person name="Ji L."/>
            <person name="Fetter-Pruneda I."/>
            <person name="McKenzie S.K."/>
            <person name="Li C."/>
            <person name="Hu H."/>
            <person name="Zhang G."/>
            <person name="Kronauer D.J."/>
        </authorList>
    </citation>
    <scope>NUCLEOTIDE SEQUENCE [LARGE SCALE GENOMIC DNA]</scope>
</reference>
<dbReference type="AlphaFoldDB" id="A0A026WEX1"/>
<accession>A0A026WEX1</accession>